<protein>
    <submittedName>
        <fullName evidence="2">Uncharacterized protein</fullName>
    </submittedName>
</protein>
<name>A0A5E4QQT6_9NEOP</name>
<sequence length="75" mass="8250">MSIIGAESQNATASSHPWKPRAGGLKTSTQSVIDPSSTSITITNLTKRVQTTRFSKYWRNATSGFLRIIIRLLLS</sequence>
<organism evidence="2 3">
    <name type="scientific">Leptidea sinapis</name>
    <dbReference type="NCBI Taxonomy" id="189913"/>
    <lineage>
        <taxon>Eukaryota</taxon>
        <taxon>Metazoa</taxon>
        <taxon>Ecdysozoa</taxon>
        <taxon>Arthropoda</taxon>
        <taxon>Hexapoda</taxon>
        <taxon>Insecta</taxon>
        <taxon>Pterygota</taxon>
        <taxon>Neoptera</taxon>
        <taxon>Endopterygota</taxon>
        <taxon>Lepidoptera</taxon>
        <taxon>Glossata</taxon>
        <taxon>Ditrysia</taxon>
        <taxon>Papilionoidea</taxon>
        <taxon>Pieridae</taxon>
        <taxon>Dismorphiinae</taxon>
        <taxon>Leptidea</taxon>
    </lineage>
</organism>
<reference evidence="2 3" key="1">
    <citation type="submission" date="2017-07" db="EMBL/GenBank/DDBJ databases">
        <authorList>
            <person name="Talla V."/>
            <person name="Backstrom N."/>
        </authorList>
    </citation>
    <scope>NUCLEOTIDE SEQUENCE [LARGE SCALE GENOMIC DNA]</scope>
</reference>
<dbReference type="EMBL" id="FZQP02004289">
    <property type="protein sequence ID" value="VVC99701.1"/>
    <property type="molecule type" value="Genomic_DNA"/>
</dbReference>
<keyword evidence="3" id="KW-1185">Reference proteome</keyword>
<accession>A0A5E4QQT6</accession>
<evidence type="ECO:0000313" key="2">
    <source>
        <dbReference type="EMBL" id="VVC99701.1"/>
    </source>
</evidence>
<proteinExistence type="predicted"/>
<gene>
    <name evidence="2" type="ORF">LSINAPIS_LOCUS10525</name>
</gene>
<feature type="region of interest" description="Disordered" evidence="1">
    <location>
        <begin position="1"/>
        <end position="32"/>
    </location>
</feature>
<evidence type="ECO:0000256" key="1">
    <source>
        <dbReference type="SAM" id="MobiDB-lite"/>
    </source>
</evidence>
<evidence type="ECO:0000313" key="3">
    <source>
        <dbReference type="Proteomes" id="UP000324832"/>
    </source>
</evidence>
<dbReference type="Proteomes" id="UP000324832">
    <property type="component" value="Unassembled WGS sequence"/>
</dbReference>
<dbReference type="AlphaFoldDB" id="A0A5E4QQT6"/>